<dbReference type="Pfam" id="PF24864">
    <property type="entry name" value="DUF7730"/>
    <property type="match status" value="1"/>
</dbReference>
<reference evidence="2" key="1">
    <citation type="journal article" date="2020" name="Stud. Mycol.">
        <title>101 Dothideomycetes genomes: a test case for predicting lifestyles and emergence of pathogens.</title>
        <authorList>
            <person name="Haridas S."/>
            <person name="Albert R."/>
            <person name="Binder M."/>
            <person name="Bloem J."/>
            <person name="Labutti K."/>
            <person name="Salamov A."/>
            <person name="Andreopoulos B."/>
            <person name="Baker S."/>
            <person name="Barry K."/>
            <person name="Bills G."/>
            <person name="Bluhm B."/>
            <person name="Cannon C."/>
            <person name="Castanera R."/>
            <person name="Culley D."/>
            <person name="Daum C."/>
            <person name="Ezra D."/>
            <person name="Gonzalez J."/>
            <person name="Henrissat B."/>
            <person name="Kuo A."/>
            <person name="Liang C."/>
            <person name="Lipzen A."/>
            <person name="Lutzoni F."/>
            <person name="Magnuson J."/>
            <person name="Mondo S."/>
            <person name="Nolan M."/>
            <person name="Ohm R."/>
            <person name="Pangilinan J."/>
            <person name="Park H.-J."/>
            <person name="Ramirez L."/>
            <person name="Alfaro M."/>
            <person name="Sun H."/>
            <person name="Tritt A."/>
            <person name="Yoshinaga Y."/>
            <person name="Zwiers L.-H."/>
            <person name="Turgeon B."/>
            <person name="Goodwin S."/>
            <person name="Spatafora J."/>
            <person name="Crous P."/>
            <person name="Grigoriev I."/>
        </authorList>
    </citation>
    <scope>NUCLEOTIDE SEQUENCE</scope>
    <source>
        <strain evidence="2">CBS 690.94</strain>
    </source>
</reference>
<organism evidence="2 3">
    <name type="scientific">Karstenula rhodostoma CBS 690.94</name>
    <dbReference type="NCBI Taxonomy" id="1392251"/>
    <lineage>
        <taxon>Eukaryota</taxon>
        <taxon>Fungi</taxon>
        <taxon>Dikarya</taxon>
        <taxon>Ascomycota</taxon>
        <taxon>Pezizomycotina</taxon>
        <taxon>Dothideomycetes</taxon>
        <taxon>Pleosporomycetidae</taxon>
        <taxon>Pleosporales</taxon>
        <taxon>Massarineae</taxon>
        <taxon>Didymosphaeriaceae</taxon>
        <taxon>Karstenula</taxon>
    </lineage>
</organism>
<proteinExistence type="predicted"/>
<dbReference type="AlphaFoldDB" id="A0A9P4PCX5"/>
<sequence length="283" mass="33237">MGSYSAEIHAFDNRFATPPCLPPAVEQLWKPIQWKAKQFLLKAPKRYARWRGRQDKCWRARLPRKIEQPAISLNSKTLDQLQSRFFQLPLELREEIYDYIFDGGIVRLDVQEKVDGKVVREKEPYRLRNMEPQQCLAILQACKKTYVEAAHLLYSTNTFKFLDLTTFVCFERLVPNHYWHRIQSICIAWDYDEIHYLFQYHQNPCPANEQTWNEVCQAISKMKGLGFLRVDLELYAEVVLQPLQEITAPAIFEFFVWNKRKAFAGRCGCGCGRAESFHGSGPY</sequence>
<keyword evidence="3" id="KW-1185">Reference proteome</keyword>
<comment type="caution">
    <text evidence="2">The sequence shown here is derived from an EMBL/GenBank/DDBJ whole genome shotgun (WGS) entry which is preliminary data.</text>
</comment>
<dbReference type="OrthoDB" id="4757095at2759"/>
<name>A0A9P4PCX5_9PLEO</name>
<evidence type="ECO:0000259" key="1">
    <source>
        <dbReference type="Pfam" id="PF24864"/>
    </source>
</evidence>
<gene>
    <name evidence="2" type="ORF">P171DRAFT_84509</name>
</gene>
<evidence type="ECO:0000313" key="2">
    <source>
        <dbReference type="EMBL" id="KAF2440868.1"/>
    </source>
</evidence>
<dbReference type="Proteomes" id="UP000799764">
    <property type="component" value="Unassembled WGS sequence"/>
</dbReference>
<dbReference type="InterPro" id="IPR056632">
    <property type="entry name" value="DUF7730"/>
</dbReference>
<feature type="domain" description="DUF7730" evidence="1">
    <location>
        <begin position="80"/>
        <end position="248"/>
    </location>
</feature>
<dbReference type="EMBL" id="MU001506">
    <property type="protein sequence ID" value="KAF2440868.1"/>
    <property type="molecule type" value="Genomic_DNA"/>
</dbReference>
<evidence type="ECO:0000313" key="3">
    <source>
        <dbReference type="Proteomes" id="UP000799764"/>
    </source>
</evidence>
<dbReference type="PANTHER" id="PTHR38790">
    <property type="entry name" value="2EXR DOMAIN-CONTAINING PROTEIN-RELATED"/>
    <property type="match status" value="1"/>
</dbReference>
<accession>A0A9P4PCX5</accession>
<protein>
    <recommendedName>
        <fullName evidence="1">DUF7730 domain-containing protein</fullName>
    </recommendedName>
</protein>